<dbReference type="EMBL" id="FN649742">
    <property type="protein sequence ID" value="CBJ28027.1"/>
    <property type="molecule type" value="Genomic_DNA"/>
</dbReference>
<feature type="compositionally biased region" description="Polar residues" evidence="4">
    <location>
        <begin position="940"/>
        <end position="950"/>
    </location>
</feature>
<evidence type="ECO:0000313" key="6">
    <source>
        <dbReference type="EMBL" id="CBJ28027.1"/>
    </source>
</evidence>
<dbReference type="AlphaFoldDB" id="D7G8I2"/>
<keyword evidence="7" id="KW-1185">Reference proteome</keyword>
<dbReference type="GO" id="GO:0005634">
    <property type="term" value="C:nucleus"/>
    <property type="evidence" value="ECO:0007669"/>
    <property type="project" value="UniProtKB-SubCell"/>
</dbReference>
<dbReference type="STRING" id="2880.D7G8I2"/>
<feature type="region of interest" description="Disordered" evidence="4">
    <location>
        <begin position="771"/>
        <end position="812"/>
    </location>
</feature>
<name>D7G8I2_ECTSI</name>
<accession>D7G8I2</accession>
<proteinExistence type="inferred from homology"/>
<dbReference type="InParanoid" id="D7G8I2"/>
<dbReference type="OrthoDB" id="49330at2759"/>
<keyword evidence="3" id="KW-0539">Nucleus</keyword>
<gene>
    <name evidence="6" type="ORF">Esi_0089_0086</name>
</gene>
<sequence>MPKSNFLRKKNKTGATADFKRLKAKVGKRAPQAASHTDTSFKSKRVKVSAQSILHDLGDEDAVTARGQGVQELLVQLRHYSPASKREALAGLKSIVDRHRSFAEVNFARLAEASLELAVCFDNDVRKGLLAFQETLLNCVSARTFSPFANLYMAYVVSAMTSLTKGVRRDSLTLLALLLARFPAAVADRAERLAPNYATLLAADPASKKQAGRAEALQSLVSLFRAVSRRYGSGRSGGKAGGGVGAGVGGGGGGLGTARLSWKQGSRRNGALMLCPCSATVLAGNADSRGGGTGGAGPNADSPQIKALASILPTVLERLREVWIEALAAVPPDIGLMQNVVHALLEAIASPAWTAAGGGVADDVRINEGGRGINSGVVVQWHTATGHGSGEGAGGGASAWFSRFVPLVLEAFPVRPLEGELLGNVEEERLRAIQGLNMGLCELVVAACAGPGAITAAAASAPDASGAGGGEDPSEWLAPVLAHVHEVLRDEVRRSGVVGPQMSSVLRVLSAATYNPAGTSSAFSDWTAQRQRLLSAFGDFLESLPAHCEAKLLCIRFVCCLATTLLRGAANGEAVGHDPETPPEVCRWLRSLPELLCRWGCEFPRDSEAVLGVLVEVAKHALPPQQPLATRGTNVGGNSNGKGKAKGKTTSAGAALAAGSGCGGGAWAVASSELLRSIEPALLVEFFGDQGFLLLPAAAQRNAISFLYHLPSIPGKVVCELAAACSEPTALDKDVRSFVLEVMHHRRRSLSPSAYLGFLVSILTASAGVKNTGGAKRTAEQRAGGSSGSGKRRRQRPGATGGGDGATHGEEPATAAVVAPPTLWETVFGRDEVTGAVCNSLAMIGTRGGTVLEALQPTLLQLLRHRSIRQGGGGSAGKGEKTQGTAGGRGSGDVSVVRSQDEGSLAAVLQGQRAAMACVLCCWEGLDVATEFSRSPAPADTNTGTGNAKPTPTPLSALEKPMAAACVWAMKTAGTAEAAEKARGARLLRPVLVLVKRWPALLPLMVALIVETTCEVVEAAKHDAAGAAMQDRSVGIGGTQPLEPILRCLQTVVRDQGLQGQLRRRHIGVLREGARTLCAALDGSPLKGVVVQLQADVDVLGGGSVEDRLD</sequence>
<dbReference type="InterPro" id="IPR016024">
    <property type="entry name" value="ARM-type_fold"/>
</dbReference>
<feature type="region of interest" description="Disordered" evidence="4">
    <location>
        <begin position="870"/>
        <end position="896"/>
    </location>
</feature>
<evidence type="ECO:0000256" key="2">
    <source>
        <dbReference type="ARBA" id="ARBA00006427"/>
    </source>
</evidence>
<comment type="similarity">
    <text evidence="2">Belongs to the IPI1/TEX10 family.</text>
</comment>
<evidence type="ECO:0000256" key="4">
    <source>
        <dbReference type="SAM" id="MobiDB-lite"/>
    </source>
</evidence>
<protein>
    <recommendedName>
        <fullName evidence="5">Pre-rRNA-processing protein Ipi1 N-terminal domain-containing protein</fullName>
    </recommendedName>
</protein>
<comment type="subcellular location">
    <subcellularLocation>
        <location evidence="1">Nucleus</location>
    </subcellularLocation>
</comment>
<dbReference type="PANTHER" id="PTHR16056:SF2">
    <property type="entry name" value="TESTIS-EXPRESSED PROTEIN 10"/>
    <property type="match status" value="1"/>
</dbReference>
<dbReference type="Proteomes" id="UP000002630">
    <property type="component" value="Linkage Group LG17"/>
</dbReference>
<dbReference type="Pfam" id="PF12333">
    <property type="entry name" value="Ipi1_N"/>
    <property type="match status" value="1"/>
</dbReference>
<dbReference type="SUPFAM" id="SSF48371">
    <property type="entry name" value="ARM repeat"/>
    <property type="match status" value="1"/>
</dbReference>
<evidence type="ECO:0000259" key="5">
    <source>
        <dbReference type="Pfam" id="PF12333"/>
    </source>
</evidence>
<evidence type="ECO:0000256" key="1">
    <source>
        <dbReference type="ARBA" id="ARBA00004123"/>
    </source>
</evidence>
<dbReference type="eggNOG" id="KOG2149">
    <property type="taxonomic scope" value="Eukaryota"/>
</dbReference>
<feature type="region of interest" description="Disordered" evidence="4">
    <location>
        <begin position="626"/>
        <end position="648"/>
    </location>
</feature>
<organism evidence="6 7">
    <name type="scientific">Ectocarpus siliculosus</name>
    <name type="common">Brown alga</name>
    <name type="synonym">Conferva siliculosa</name>
    <dbReference type="NCBI Taxonomy" id="2880"/>
    <lineage>
        <taxon>Eukaryota</taxon>
        <taxon>Sar</taxon>
        <taxon>Stramenopiles</taxon>
        <taxon>Ochrophyta</taxon>
        <taxon>PX clade</taxon>
        <taxon>Phaeophyceae</taxon>
        <taxon>Ectocarpales</taxon>
        <taxon>Ectocarpaceae</taxon>
        <taxon>Ectocarpus</taxon>
    </lineage>
</organism>
<feature type="domain" description="Pre-rRNA-processing protein Ipi1 N-terminal" evidence="5">
    <location>
        <begin position="145"/>
        <end position="214"/>
    </location>
</feature>
<feature type="region of interest" description="Disordered" evidence="4">
    <location>
        <begin position="934"/>
        <end position="954"/>
    </location>
</feature>
<dbReference type="InterPro" id="IPR024679">
    <property type="entry name" value="Ipi1_N"/>
</dbReference>
<evidence type="ECO:0000256" key="3">
    <source>
        <dbReference type="ARBA" id="ARBA00023242"/>
    </source>
</evidence>
<dbReference type="EMBL" id="FN649127">
    <property type="protein sequence ID" value="CBJ28027.1"/>
    <property type="molecule type" value="Genomic_DNA"/>
</dbReference>
<evidence type="ECO:0000313" key="7">
    <source>
        <dbReference type="Proteomes" id="UP000002630"/>
    </source>
</evidence>
<reference evidence="6 7" key="1">
    <citation type="journal article" date="2010" name="Nature">
        <title>The Ectocarpus genome and the independent evolution of multicellularity in brown algae.</title>
        <authorList>
            <person name="Cock J.M."/>
            <person name="Sterck L."/>
            <person name="Rouze P."/>
            <person name="Scornet D."/>
            <person name="Allen A.E."/>
            <person name="Amoutzias G."/>
            <person name="Anthouard V."/>
            <person name="Artiguenave F."/>
            <person name="Aury J.M."/>
            <person name="Badger J.H."/>
            <person name="Beszteri B."/>
            <person name="Billiau K."/>
            <person name="Bonnet E."/>
            <person name="Bothwell J.H."/>
            <person name="Bowler C."/>
            <person name="Boyen C."/>
            <person name="Brownlee C."/>
            <person name="Carrano C.J."/>
            <person name="Charrier B."/>
            <person name="Cho G.Y."/>
            <person name="Coelho S.M."/>
            <person name="Collen J."/>
            <person name="Corre E."/>
            <person name="Da Silva C."/>
            <person name="Delage L."/>
            <person name="Delaroque N."/>
            <person name="Dittami S.M."/>
            <person name="Doulbeau S."/>
            <person name="Elias M."/>
            <person name="Farnham G."/>
            <person name="Gachon C.M."/>
            <person name="Gschloessl B."/>
            <person name="Heesch S."/>
            <person name="Jabbari K."/>
            <person name="Jubin C."/>
            <person name="Kawai H."/>
            <person name="Kimura K."/>
            <person name="Kloareg B."/>
            <person name="Kupper F.C."/>
            <person name="Lang D."/>
            <person name="Le Bail A."/>
            <person name="Leblanc C."/>
            <person name="Lerouge P."/>
            <person name="Lohr M."/>
            <person name="Lopez P.J."/>
            <person name="Martens C."/>
            <person name="Maumus F."/>
            <person name="Michel G."/>
            <person name="Miranda-Saavedra D."/>
            <person name="Morales J."/>
            <person name="Moreau H."/>
            <person name="Motomura T."/>
            <person name="Nagasato C."/>
            <person name="Napoli C.A."/>
            <person name="Nelson D.R."/>
            <person name="Nyvall-Collen P."/>
            <person name="Peters A.F."/>
            <person name="Pommier C."/>
            <person name="Potin P."/>
            <person name="Poulain J."/>
            <person name="Quesneville H."/>
            <person name="Read B."/>
            <person name="Rensing S.A."/>
            <person name="Ritter A."/>
            <person name="Rousvoal S."/>
            <person name="Samanta M."/>
            <person name="Samson G."/>
            <person name="Schroeder D.C."/>
            <person name="Segurens B."/>
            <person name="Strittmatter M."/>
            <person name="Tonon T."/>
            <person name="Tregear J.W."/>
            <person name="Valentin K."/>
            <person name="von Dassow P."/>
            <person name="Yamagishi T."/>
            <person name="Van de Peer Y."/>
            <person name="Wincker P."/>
        </authorList>
    </citation>
    <scope>NUCLEOTIDE SEQUENCE [LARGE SCALE GENOMIC DNA]</scope>
    <source>
        <strain evidence="7">Ec32 / CCAP1310/4</strain>
    </source>
</reference>
<dbReference type="PANTHER" id="PTHR16056">
    <property type="entry name" value="REGULATOR OF MICROTUBULE DYNAMICS PROTEIN"/>
    <property type="match status" value="1"/>
</dbReference>